<dbReference type="STRING" id="4537.A0A0E0LTA5"/>
<keyword evidence="3" id="KW-0809">Transit peptide</keyword>
<feature type="repeat" description="PPR" evidence="4">
    <location>
        <begin position="228"/>
        <end position="262"/>
    </location>
</feature>
<dbReference type="InterPro" id="IPR011990">
    <property type="entry name" value="TPR-like_helical_dom_sf"/>
</dbReference>
<dbReference type="NCBIfam" id="TIGR00756">
    <property type="entry name" value="PPR"/>
    <property type="match status" value="3"/>
</dbReference>
<reference evidence="5" key="1">
    <citation type="submission" date="2015-04" db="UniProtKB">
        <authorList>
            <consortium name="EnsemblPlants"/>
        </authorList>
    </citation>
    <scope>IDENTIFICATION</scope>
</reference>
<comment type="similarity">
    <text evidence="1">Belongs to the PPR family. P subfamily.</text>
</comment>
<evidence type="ECO:0000256" key="1">
    <source>
        <dbReference type="ARBA" id="ARBA00007626"/>
    </source>
</evidence>
<reference evidence="5" key="2">
    <citation type="submission" date="2018-05" db="EMBL/GenBank/DDBJ databases">
        <title>OpunRS2 (Oryza punctata Reference Sequence Version 2).</title>
        <authorList>
            <person name="Zhang J."/>
            <person name="Kudrna D."/>
            <person name="Lee S."/>
            <person name="Talag J."/>
            <person name="Welchert J."/>
            <person name="Wing R.A."/>
        </authorList>
    </citation>
    <scope>NUCLEOTIDE SEQUENCE [LARGE SCALE GENOMIC DNA]</scope>
</reference>
<feature type="repeat" description="PPR" evidence="4">
    <location>
        <begin position="89"/>
        <end position="123"/>
    </location>
</feature>
<dbReference type="Gene3D" id="1.25.40.10">
    <property type="entry name" value="Tetratricopeptide repeat domain"/>
    <property type="match status" value="3"/>
</dbReference>
<dbReference type="Pfam" id="PF01535">
    <property type="entry name" value="PPR"/>
    <property type="match status" value="2"/>
</dbReference>
<dbReference type="eggNOG" id="KOG4197">
    <property type="taxonomic scope" value="Eukaryota"/>
</dbReference>
<dbReference type="HOGENOM" id="CLU_788417_0_0_1"/>
<feature type="repeat" description="PPR" evidence="4">
    <location>
        <begin position="193"/>
        <end position="227"/>
    </location>
</feature>
<evidence type="ECO:0000256" key="2">
    <source>
        <dbReference type="ARBA" id="ARBA00022737"/>
    </source>
</evidence>
<dbReference type="Proteomes" id="UP000026962">
    <property type="component" value="Chromosome 8"/>
</dbReference>
<proteinExistence type="inferred from homology"/>
<name>A0A0E0LTA5_ORYPU</name>
<dbReference type="PANTHER" id="PTHR47936:SF1">
    <property type="entry name" value="PENTATRICOPEPTIDE REPEAT-CONTAINING PROTEIN GUN1, CHLOROPLASTIC"/>
    <property type="match status" value="1"/>
</dbReference>
<dbReference type="OMA" id="AYEVGEY"/>
<evidence type="ECO:0000256" key="4">
    <source>
        <dbReference type="PROSITE-ProRule" id="PRU00708"/>
    </source>
</evidence>
<organism evidence="5">
    <name type="scientific">Oryza punctata</name>
    <name type="common">Red rice</name>
    <dbReference type="NCBI Taxonomy" id="4537"/>
    <lineage>
        <taxon>Eukaryota</taxon>
        <taxon>Viridiplantae</taxon>
        <taxon>Streptophyta</taxon>
        <taxon>Embryophyta</taxon>
        <taxon>Tracheophyta</taxon>
        <taxon>Spermatophyta</taxon>
        <taxon>Magnoliopsida</taxon>
        <taxon>Liliopsida</taxon>
        <taxon>Poales</taxon>
        <taxon>Poaceae</taxon>
        <taxon>BOP clade</taxon>
        <taxon>Oryzoideae</taxon>
        <taxon>Oryzeae</taxon>
        <taxon>Oryzinae</taxon>
        <taxon>Oryza</taxon>
    </lineage>
</organism>
<evidence type="ECO:0000313" key="5">
    <source>
        <dbReference type="EnsemblPlants" id="OPUNC08G08380.1"/>
    </source>
</evidence>
<dbReference type="PANTHER" id="PTHR47936">
    <property type="entry name" value="PPR_LONG DOMAIN-CONTAINING PROTEIN"/>
    <property type="match status" value="1"/>
</dbReference>
<dbReference type="PROSITE" id="PS51375">
    <property type="entry name" value="PPR"/>
    <property type="match status" value="3"/>
</dbReference>
<dbReference type="Pfam" id="PF13041">
    <property type="entry name" value="PPR_2"/>
    <property type="match status" value="2"/>
</dbReference>
<keyword evidence="2" id="KW-0677">Repeat</keyword>
<evidence type="ECO:0000256" key="3">
    <source>
        <dbReference type="ARBA" id="ARBA00022946"/>
    </source>
</evidence>
<evidence type="ECO:0000313" key="6">
    <source>
        <dbReference type="Proteomes" id="UP000026962"/>
    </source>
</evidence>
<sequence length="352" mass="39332">MPLQGLTAGCSSFSAQCVWTPVGRALERGGRWSESVEMELEGLHADLDPFIVSRVLRGFTDLEMAVRFYWIYDALQMVEKMGTKGTSPDIVSYTTVVGCLCDDRRFSEAVGFWEEMVGRGLKPDVVACGTLIFGLCKNHKVGEAFELASRILSVDIELNVSIYNALISGFWRAGSIDKAYKIVSMWRNGGFCDTVSCNILIDAFCKAKKVNSALNLFKEMGYKGIQADAVTYGILINGLFSVGYSNLAEELFDHMLNNKIVLNVNVYNIELHNLSIEALDLFKEMGTRGVEPDNLTFKYMISGLLDEGKATLAYEVGEYMMDNDIILDRDVSESLISVLKRRTTKFFENFNL</sequence>
<protein>
    <recommendedName>
        <fullName evidence="7">Pentacotripeptide-repeat region of PRORP domain-containing protein</fullName>
    </recommendedName>
</protein>
<accession>A0A0E0LTA5</accession>
<dbReference type="EnsemblPlants" id="OPUNC08G08380.1">
    <property type="protein sequence ID" value="OPUNC08G08380.1"/>
    <property type="gene ID" value="OPUNC08G08380"/>
</dbReference>
<evidence type="ECO:0008006" key="7">
    <source>
        <dbReference type="Google" id="ProtNLM"/>
    </source>
</evidence>
<dbReference type="Gramene" id="OPUNC08G08380.1">
    <property type="protein sequence ID" value="OPUNC08G08380.1"/>
    <property type="gene ID" value="OPUNC08G08380"/>
</dbReference>
<dbReference type="AlphaFoldDB" id="A0A0E0LTA5"/>
<keyword evidence="6" id="KW-1185">Reference proteome</keyword>
<dbReference type="InterPro" id="IPR002885">
    <property type="entry name" value="PPR_rpt"/>
</dbReference>